<comment type="subcellular location">
    <subcellularLocation>
        <location evidence="1">Membrane</location>
        <topology evidence="1">Multi-pass membrane protein</topology>
    </subcellularLocation>
</comment>
<name>A0ABQ3PN27_9ACTN</name>
<evidence type="ECO:0000256" key="2">
    <source>
        <dbReference type="ARBA" id="ARBA00008974"/>
    </source>
</evidence>
<evidence type="ECO:0000313" key="9">
    <source>
        <dbReference type="Proteomes" id="UP001052739"/>
    </source>
</evidence>
<dbReference type="PANTHER" id="PTHR30618:SF0">
    <property type="entry name" value="PURINE-URACIL PERMEASE NCS1"/>
    <property type="match status" value="1"/>
</dbReference>
<evidence type="ECO:0000256" key="1">
    <source>
        <dbReference type="ARBA" id="ARBA00004141"/>
    </source>
</evidence>
<sequence length="519" mass="53963">MAARGPVGEAGERGTRGEAACPGAGGAVSAVSDPYADGAPDRRYANADLLPAETGEFRWRWWDFAAVWVCVSWTLAALMLSGMPGADRFSWPQTLLVCGVAQVLVLLPSFLVEHAGDRYGVPFAVFARSAFGIRGAALPALLRFASACVWFGFQADLGVQGITLLTGDLELGTLGGSDFLSPAYLVFLGLQLWIITKGPRGLRRFADLAAPVLIAGLVVAFLWVFTHARGPMLPEPARPVGWGADFWLEAAPALASATALFAAVGLTVPDLVHLGGSGRGGEEGRRSGVRLGVGVLLPVVMTGMSLYTMALMSGSGYSADGYAGSLTQHALDGMPGGALVAAVMLIVATLCGNLGMNLVSAAYDLSSTAPSRIGFRGAAVIAALAGSAVVWWSRSSSDYQALVWADLAEGFFGTVSGILVAEYWIVRRTRLRPADLYRRGGPYWYAGGWNWRAVVSFLVGGVLAVGGSSGENSGLGANGPALPFLSALDDFGWLVGLVAAGGLYTVLTLRARAAAPEGD</sequence>
<accession>A0ABQ3PN27</accession>
<reference evidence="8" key="1">
    <citation type="submission" date="2024-05" db="EMBL/GenBank/DDBJ databases">
        <title>Whole genome shotgun sequence of Streptomyces hydrogenans NBRC 13475.</title>
        <authorList>
            <person name="Komaki H."/>
            <person name="Tamura T."/>
        </authorList>
    </citation>
    <scope>NUCLEOTIDE SEQUENCE</scope>
    <source>
        <strain evidence="8">NBRC 13475</strain>
    </source>
</reference>
<organism evidence="8 9">
    <name type="scientific">Streptomyces hydrogenans</name>
    <dbReference type="NCBI Taxonomy" id="1873719"/>
    <lineage>
        <taxon>Bacteria</taxon>
        <taxon>Bacillati</taxon>
        <taxon>Actinomycetota</taxon>
        <taxon>Actinomycetes</taxon>
        <taxon>Kitasatosporales</taxon>
        <taxon>Streptomycetaceae</taxon>
        <taxon>Streptomyces</taxon>
    </lineage>
</organism>
<feature type="transmembrane region" description="Helical" evidence="7">
    <location>
        <begin position="373"/>
        <end position="393"/>
    </location>
</feature>
<gene>
    <name evidence="8" type="ORF">Shyd_78000</name>
</gene>
<feature type="transmembrane region" description="Helical" evidence="7">
    <location>
        <begin position="399"/>
        <end position="421"/>
    </location>
</feature>
<dbReference type="PANTHER" id="PTHR30618">
    <property type="entry name" value="NCS1 FAMILY PURINE/PYRIMIDINE TRANSPORTER"/>
    <property type="match status" value="1"/>
</dbReference>
<feature type="transmembrane region" description="Helical" evidence="7">
    <location>
        <begin position="246"/>
        <end position="268"/>
    </location>
</feature>
<dbReference type="Pfam" id="PF02133">
    <property type="entry name" value="Transp_cyt_pur"/>
    <property type="match status" value="1"/>
</dbReference>
<feature type="transmembrane region" description="Helical" evidence="7">
    <location>
        <begin position="179"/>
        <end position="196"/>
    </location>
</feature>
<feature type="transmembrane region" description="Helical" evidence="7">
    <location>
        <begin position="94"/>
        <end position="112"/>
    </location>
</feature>
<comment type="similarity">
    <text evidence="2">Belongs to the purine-cytosine permease (2.A.39) family.</text>
</comment>
<protein>
    <submittedName>
        <fullName evidence="8">Nitrate reductase</fullName>
    </submittedName>
</protein>
<evidence type="ECO:0000256" key="6">
    <source>
        <dbReference type="SAM" id="MobiDB-lite"/>
    </source>
</evidence>
<keyword evidence="9" id="KW-1185">Reference proteome</keyword>
<evidence type="ECO:0000256" key="7">
    <source>
        <dbReference type="SAM" id="Phobius"/>
    </source>
</evidence>
<evidence type="ECO:0000313" key="8">
    <source>
        <dbReference type="EMBL" id="GHI26429.1"/>
    </source>
</evidence>
<dbReference type="Gene3D" id="1.10.4160.10">
    <property type="entry name" value="Hydantoin permease"/>
    <property type="match status" value="1"/>
</dbReference>
<feature type="region of interest" description="Disordered" evidence="6">
    <location>
        <begin position="1"/>
        <end position="25"/>
    </location>
</feature>
<feature type="transmembrane region" description="Helical" evidence="7">
    <location>
        <begin position="289"/>
        <end position="310"/>
    </location>
</feature>
<proteinExistence type="inferred from homology"/>
<keyword evidence="3 7" id="KW-0812">Transmembrane</keyword>
<dbReference type="EMBL" id="BNDW01000102">
    <property type="protein sequence ID" value="GHI26429.1"/>
    <property type="molecule type" value="Genomic_DNA"/>
</dbReference>
<feature type="transmembrane region" description="Helical" evidence="7">
    <location>
        <begin position="491"/>
        <end position="509"/>
    </location>
</feature>
<comment type="caution">
    <text evidence="8">The sequence shown here is derived from an EMBL/GenBank/DDBJ whole genome shotgun (WGS) entry which is preliminary data.</text>
</comment>
<dbReference type="InterPro" id="IPR045225">
    <property type="entry name" value="Uracil/uridine/allantoin_perm"/>
</dbReference>
<feature type="transmembrane region" description="Helical" evidence="7">
    <location>
        <begin position="208"/>
        <end position="226"/>
    </location>
</feature>
<feature type="transmembrane region" description="Helical" evidence="7">
    <location>
        <begin position="338"/>
        <end position="361"/>
    </location>
</feature>
<dbReference type="InterPro" id="IPR001248">
    <property type="entry name" value="Pur-cyt_permease"/>
</dbReference>
<feature type="transmembrane region" description="Helical" evidence="7">
    <location>
        <begin position="442"/>
        <end position="465"/>
    </location>
</feature>
<evidence type="ECO:0000256" key="3">
    <source>
        <dbReference type="ARBA" id="ARBA00022692"/>
    </source>
</evidence>
<feature type="transmembrane region" description="Helical" evidence="7">
    <location>
        <begin position="61"/>
        <end position="82"/>
    </location>
</feature>
<evidence type="ECO:0000256" key="5">
    <source>
        <dbReference type="ARBA" id="ARBA00023136"/>
    </source>
</evidence>
<dbReference type="Proteomes" id="UP001052739">
    <property type="component" value="Unassembled WGS sequence"/>
</dbReference>
<keyword evidence="5 7" id="KW-0472">Membrane</keyword>
<evidence type="ECO:0000256" key="4">
    <source>
        <dbReference type="ARBA" id="ARBA00022989"/>
    </source>
</evidence>
<keyword evidence="4 7" id="KW-1133">Transmembrane helix</keyword>